<dbReference type="PANTHER" id="PTHR43296">
    <property type="entry name" value="PEROXISOMAL 2,4-DIENOYL-COA REDUCTASE"/>
    <property type="match status" value="1"/>
</dbReference>
<dbReference type="PANTHER" id="PTHR43296:SF2">
    <property type="entry name" value="PEROXISOMAL 2,4-DIENOYL-COA REDUCTASE [(3E)-ENOYL-COA-PRODUCING]"/>
    <property type="match status" value="1"/>
</dbReference>
<dbReference type="GeneID" id="116193263"/>
<accession>A0A2I0KAG9</accession>
<dbReference type="Pfam" id="PF13561">
    <property type="entry name" value="adh_short_C2"/>
    <property type="match status" value="1"/>
</dbReference>
<evidence type="ECO:0000313" key="6">
    <source>
        <dbReference type="EMBL" id="PKI65537.1"/>
    </source>
</evidence>
<dbReference type="PRINTS" id="PR00081">
    <property type="entry name" value="GDHRDH"/>
</dbReference>
<dbReference type="AlphaFoldDB" id="A0A2I0KAG9"/>
<protein>
    <recommendedName>
        <fullName evidence="3">2,4-dienoyl-CoA reductase [(3E)-enoyl-CoA-producing]</fullName>
        <ecNumber evidence="3">1.3.1.124</ecNumber>
    </recommendedName>
</protein>
<proteinExistence type="predicted"/>
<comment type="catalytic activity">
    <reaction evidence="4">
        <text>a (2E,4E)-dienoyl-CoA + NADPH + H(+) = a 4,5-saturated-(3E)-enoyl-CoA + NADP(+)</text>
        <dbReference type="Rhea" id="RHEA:45912"/>
        <dbReference type="ChEBI" id="CHEBI:15378"/>
        <dbReference type="ChEBI" id="CHEBI:57783"/>
        <dbReference type="ChEBI" id="CHEBI:58349"/>
        <dbReference type="ChEBI" id="CHEBI:85101"/>
        <dbReference type="ChEBI" id="CHEBI:85493"/>
        <dbReference type="EC" id="1.3.1.124"/>
    </reaction>
</comment>
<reference evidence="6 7" key="1">
    <citation type="submission" date="2017-11" db="EMBL/GenBank/DDBJ databases">
        <title>De-novo sequencing of pomegranate (Punica granatum L.) genome.</title>
        <authorList>
            <person name="Akparov Z."/>
            <person name="Amiraslanov A."/>
            <person name="Hajiyeva S."/>
            <person name="Abbasov M."/>
            <person name="Kaur K."/>
            <person name="Hamwieh A."/>
            <person name="Solovyev V."/>
            <person name="Salamov A."/>
            <person name="Braich B."/>
            <person name="Kosarev P."/>
            <person name="Mahmoud A."/>
            <person name="Hajiyev E."/>
            <person name="Babayeva S."/>
            <person name="Izzatullayeva V."/>
            <person name="Mammadov A."/>
            <person name="Mammadov A."/>
            <person name="Sharifova S."/>
            <person name="Ojaghi J."/>
            <person name="Eynullazada K."/>
            <person name="Bayramov B."/>
            <person name="Abdulazimova A."/>
            <person name="Shahmuradov I."/>
        </authorList>
    </citation>
    <scope>NUCLEOTIDE SEQUENCE [LARGE SCALE GENOMIC DNA]</scope>
    <source>
        <strain evidence="7">cv. AG2017</strain>
        <tissue evidence="6">Leaf</tissue>
    </source>
</reference>
<dbReference type="InterPro" id="IPR002347">
    <property type="entry name" value="SDR_fam"/>
</dbReference>
<comment type="caution">
    <text evidence="6">The sequence shown here is derived from an EMBL/GenBank/DDBJ whole genome shotgun (WGS) entry which is preliminary data.</text>
</comment>
<dbReference type="PRINTS" id="PR00080">
    <property type="entry name" value="SDRFAMILY"/>
</dbReference>
<dbReference type="CDD" id="cd05369">
    <property type="entry name" value="TER_DECR_SDR_a"/>
    <property type="match status" value="1"/>
</dbReference>
<dbReference type="EMBL" id="PGOL01000742">
    <property type="protein sequence ID" value="PKI65537.1"/>
    <property type="molecule type" value="Genomic_DNA"/>
</dbReference>
<evidence type="ECO:0000256" key="4">
    <source>
        <dbReference type="ARBA" id="ARBA00048009"/>
    </source>
</evidence>
<dbReference type="Proteomes" id="UP000233551">
    <property type="component" value="Unassembled WGS sequence"/>
</dbReference>
<keyword evidence="7" id="KW-1185">Reference proteome</keyword>
<dbReference type="InterPro" id="IPR045017">
    <property type="entry name" value="DECR2-like"/>
</dbReference>
<dbReference type="GO" id="GO:0005777">
    <property type="term" value="C:peroxisome"/>
    <property type="evidence" value="ECO:0007669"/>
    <property type="project" value="TreeGrafter"/>
</dbReference>
<evidence type="ECO:0000256" key="3">
    <source>
        <dbReference type="ARBA" id="ARBA00026117"/>
    </source>
</evidence>
<dbReference type="GO" id="GO:0009062">
    <property type="term" value="P:fatty acid catabolic process"/>
    <property type="evidence" value="ECO:0007669"/>
    <property type="project" value="InterPro"/>
</dbReference>
<dbReference type="InterPro" id="IPR036291">
    <property type="entry name" value="NAD(P)-bd_dom_sf"/>
</dbReference>
<evidence type="ECO:0000313" key="7">
    <source>
        <dbReference type="Proteomes" id="UP000233551"/>
    </source>
</evidence>
<evidence type="ECO:0000256" key="1">
    <source>
        <dbReference type="ARBA" id="ARBA00022857"/>
    </source>
</evidence>
<evidence type="ECO:0000256" key="5">
    <source>
        <dbReference type="ARBA" id="ARBA00048340"/>
    </source>
</evidence>
<dbReference type="FunFam" id="3.40.50.720:FF:000084">
    <property type="entry name" value="Short-chain dehydrogenase reductase"/>
    <property type="match status" value="1"/>
</dbReference>
<name>A0A2I0KAG9_PUNGR</name>
<dbReference type="SUPFAM" id="SSF51735">
    <property type="entry name" value="NAD(P)-binding Rossmann-fold domains"/>
    <property type="match status" value="1"/>
</dbReference>
<gene>
    <name evidence="6" type="ORF">CRG98_014037</name>
</gene>
<dbReference type="Gene3D" id="3.40.50.720">
    <property type="entry name" value="NAD(P)-binding Rossmann-like Domain"/>
    <property type="match status" value="1"/>
</dbReference>
<keyword evidence="1" id="KW-0521">NADP</keyword>
<dbReference type="EC" id="1.3.1.124" evidence="3"/>
<dbReference type="GO" id="GO:0008670">
    <property type="term" value="F:2,4-dienoyl-CoA reductase (NADPH) activity"/>
    <property type="evidence" value="ECO:0007669"/>
    <property type="project" value="InterPro"/>
</dbReference>
<comment type="catalytic activity">
    <reaction evidence="5">
        <text>a (2E,4Z)-dienoyl-CoA + NADPH + H(+) = a 4,5-saturated-(3E)-enoyl-CoA + NADP(+)</text>
        <dbReference type="Rhea" id="RHEA:61892"/>
        <dbReference type="ChEBI" id="CHEBI:15378"/>
        <dbReference type="ChEBI" id="CHEBI:57783"/>
        <dbReference type="ChEBI" id="CHEBI:58349"/>
        <dbReference type="ChEBI" id="CHEBI:85099"/>
        <dbReference type="ChEBI" id="CHEBI:85493"/>
        <dbReference type="EC" id="1.3.1.124"/>
    </reaction>
</comment>
<dbReference type="STRING" id="22663.A0A2I0KAG9"/>
<sequence>MESPFKSDILHGKVALITGGGSGIGFEISTQYGKHGASVAIMGRRKAVLDSAVSALQSLGIPAVGFEGDVRKQEDAKRVVESTVKHFGRLDILVNAAAGNFLVSAEDLSPNGFRTVMDIDTVGTFTMCHEALNYLKKGGKGRSSSNGGMILNISATLHYTAAWYQIHVSAAKAAVDALARNLALEWGADYDIRVNGIAPGPISDTPGMSKLVPDEIESKAREYMPLYKLGDKWDIAMAALYLASDAGKYVNGATLVVDGGLWLSRPRHLSKEAVKQLSRAVEKRSRDAPVGVPKRSKL</sequence>
<dbReference type="OrthoDB" id="1393670at2759"/>
<evidence type="ECO:0000256" key="2">
    <source>
        <dbReference type="ARBA" id="ARBA00023002"/>
    </source>
</evidence>
<organism evidence="6 7">
    <name type="scientific">Punica granatum</name>
    <name type="common">Pomegranate</name>
    <dbReference type="NCBI Taxonomy" id="22663"/>
    <lineage>
        <taxon>Eukaryota</taxon>
        <taxon>Viridiplantae</taxon>
        <taxon>Streptophyta</taxon>
        <taxon>Embryophyta</taxon>
        <taxon>Tracheophyta</taxon>
        <taxon>Spermatophyta</taxon>
        <taxon>Magnoliopsida</taxon>
        <taxon>eudicotyledons</taxon>
        <taxon>Gunneridae</taxon>
        <taxon>Pentapetalae</taxon>
        <taxon>rosids</taxon>
        <taxon>malvids</taxon>
        <taxon>Myrtales</taxon>
        <taxon>Lythraceae</taxon>
        <taxon>Punica</taxon>
    </lineage>
</organism>
<keyword evidence="2" id="KW-0560">Oxidoreductase</keyword>